<dbReference type="GeneID" id="18797670"/>
<dbReference type="AlphaFoldDB" id="R7RY94"/>
<keyword evidence="3" id="KW-1185">Reference proteome</keyword>
<dbReference type="RefSeq" id="XP_007310447.1">
    <property type="nucleotide sequence ID" value="XM_007310385.1"/>
</dbReference>
<evidence type="ECO:0000256" key="1">
    <source>
        <dbReference type="SAM" id="MobiDB-lite"/>
    </source>
</evidence>
<feature type="compositionally biased region" description="Polar residues" evidence="1">
    <location>
        <begin position="1"/>
        <end position="16"/>
    </location>
</feature>
<proteinExistence type="predicted"/>
<accession>R7RY94</accession>
<gene>
    <name evidence="2" type="ORF">STEHIDRAFT_125882</name>
</gene>
<organism evidence="2 3">
    <name type="scientific">Stereum hirsutum (strain FP-91666)</name>
    <name type="common">White-rot fungus</name>
    <dbReference type="NCBI Taxonomy" id="721885"/>
    <lineage>
        <taxon>Eukaryota</taxon>
        <taxon>Fungi</taxon>
        <taxon>Dikarya</taxon>
        <taxon>Basidiomycota</taxon>
        <taxon>Agaricomycotina</taxon>
        <taxon>Agaricomycetes</taxon>
        <taxon>Russulales</taxon>
        <taxon>Stereaceae</taxon>
        <taxon>Stereum</taxon>
    </lineage>
</organism>
<feature type="compositionally biased region" description="Low complexity" evidence="1">
    <location>
        <begin position="116"/>
        <end position="129"/>
    </location>
</feature>
<reference evidence="3" key="1">
    <citation type="journal article" date="2012" name="Science">
        <title>The Paleozoic origin of enzymatic lignin decomposition reconstructed from 31 fungal genomes.</title>
        <authorList>
            <person name="Floudas D."/>
            <person name="Binder M."/>
            <person name="Riley R."/>
            <person name="Barry K."/>
            <person name="Blanchette R.A."/>
            <person name="Henrissat B."/>
            <person name="Martinez A.T."/>
            <person name="Otillar R."/>
            <person name="Spatafora J.W."/>
            <person name="Yadav J.S."/>
            <person name="Aerts A."/>
            <person name="Benoit I."/>
            <person name="Boyd A."/>
            <person name="Carlson A."/>
            <person name="Copeland A."/>
            <person name="Coutinho P.M."/>
            <person name="de Vries R.P."/>
            <person name="Ferreira P."/>
            <person name="Findley K."/>
            <person name="Foster B."/>
            <person name="Gaskell J."/>
            <person name="Glotzer D."/>
            <person name="Gorecki P."/>
            <person name="Heitman J."/>
            <person name="Hesse C."/>
            <person name="Hori C."/>
            <person name="Igarashi K."/>
            <person name="Jurgens J.A."/>
            <person name="Kallen N."/>
            <person name="Kersten P."/>
            <person name="Kohler A."/>
            <person name="Kuees U."/>
            <person name="Kumar T.K.A."/>
            <person name="Kuo A."/>
            <person name="LaButti K."/>
            <person name="Larrondo L.F."/>
            <person name="Lindquist E."/>
            <person name="Ling A."/>
            <person name="Lombard V."/>
            <person name="Lucas S."/>
            <person name="Lundell T."/>
            <person name="Martin R."/>
            <person name="McLaughlin D.J."/>
            <person name="Morgenstern I."/>
            <person name="Morin E."/>
            <person name="Murat C."/>
            <person name="Nagy L.G."/>
            <person name="Nolan M."/>
            <person name="Ohm R.A."/>
            <person name="Patyshakuliyeva A."/>
            <person name="Rokas A."/>
            <person name="Ruiz-Duenas F.J."/>
            <person name="Sabat G."/>
            <person name="Salamov A."/>
            <person name="Samejima M."/>
            <person name="Schmutz J."/>
            <person name="Slot J.C."/>
            <person name="St John F."/>
            <person name="Stenlid J."/>
            <person name="Sun H."/>
            <person name="Sun S."/>
            <person name="Syed K."/>
            <person name="Tsang A."/>
            <person name="Wiebenga A."/>
            <person name="Young D."/>
            <person name="Pisabarro A."/>
            <person name="Eastwood D.C."/>
            <person name="Martin F."/>
            <person name="Cullen D."/>
            <person name="Grigoriev I.V."/>
            <person name="Hibbett D.S."/>
        </authorList>
    </citation>
    <scope>NUCLEOTIDE SEQUENCE [LARGE SCALE GENOMIC DNA]</scope>
    <source>
        <strain evidence="3">FP-91666</strain>
    </source>
</reference>
<sequence>MRTSDSIDNGPSSNAQDYIRHSSLLTDDERQAGRNTPVIIQLEERLPDPLTVEDAQDRIRITGWAYEQEPTPGSSSGASRKRGSDQIDDDGVGASSASASRPKRPRRNNAKGLKPSASSSRTGTTAGASDLPTNK</sequence>
<dbReference type="Proteomes" id="UP000053927">
    <property type="component" value="Unassembled WGS sequence"/>
</dbReference>
<protein>
    <submittedName>
        <fullName evidence="2">Uncharacterized protein</fullName>
    </submittedName>
</protein>
<feature type="region of interest" description="Disordered" evidence="1">
    <location>
        <begin position="61"/>
        <end position="135"/>
    </location>
</feature>
<dbReference type="KEGG" id="shs:STEHIDRAFT_125882"/>
<evidence type="ECO:0000313" key="3">
    <source>
        <dbReference type="Proteomes" id="UP000053927"/>
    </source>
</evidence>
<name>R7RY94_STEHR</name>
<feature type="region of interest" description="Disordered" evidence="1">
    <location>
        <begin position="1"/>
        <end position="40"/>
    </location>
</feature>
<dbReference type="EMBL" id="JH687398">
    <property type="protein sequence ID" value="EIM80304.1"/>
    <property type="molecule type" value="Genomic_DNA"/>
</dbReference>
<evidence type="ECO:0000313" key="2">
    <source>
        <dbReference type="EMBL" id="EIM80304.1"/>
    </source>
</evidence>